<sequence length="107" mass="11743">MKRRLVVCASIALVLVVALGCLTVAQYRRWAYLESQYDGIIIGMTASEAEAVLGPGADLGEGPMTRFGPVMRGEKFRSWEDAATGRRIWVGIAGGRICDKWLWVPSL</sequence>
<name>A0ABT6F4J1_9BACT</name>
<comment type="caution">
    <text evidence="1">The sequence shown here is derived from an EMBL/GenBank/DDBJ whole genome shotgun (WGS) entry which is preliminary data.</text>
</comment>
<evidence type="ECO:0000313" key="1">
    <source>
        <dbReference type="EMBL" id="MDG3002432.1"/>
    </source>
</evidence>
<organism evidence="1 2">
    <name type="scientific">Paludisphaera mucosa</name>
    <dbReference type="NCBI Taxonomy" id="3030827"/>
    <lineage>
        <taxon>Bacteria</taxon>
        <taxon>Pseudomonadati</taxon>
        <taxon>Planctomycetota</taxon>
        <taxon>Planctomycetia</taxon>
        <taxon>Isosphaerales</taxon>
        <taxon>Isosphaeraceae</taxon>
        <taxon>Paludisphaera</taxon>
    </lineage>
</organism>
<accession>A0ABT6F4J1</accession>
<keyword evidence="2" id="KW-1185">Reference proteome</keyword>
<evidence type="ECO:0008006" key="3">
    <source>
        <dbReference type="Google" id="ProtNLM"/>
    </source>
</evidence>
<evidence type="ECO:0000313" key="2">
    <source>
        <dbReference type="Proteomes" id="UP001216907"/>
    </source>
</evidence>
<dbReference type="EMBL" id="JARRAG010000001">
    <property type="protein sequence ID" value="MDG3002432.1"/>
    <property type="molecule type" value="Genomic_DNA"/>
</dbReference>
<gene>
    <name evidence="1" type="ORF">PZE19_01420</name>
</gene>
<protein>
    <recommendedName>
        <fullName evidence="3">Lipoprotein</fullName>
    </recommendedName>
</protein>
<proteinExistence type="predicted"/>
<dbReference type="RefSeq" id="WP_277858796.1">
    <property type="nucleotide sequence ID" value="NZ_JARRAG010000001.1"/>
</dbReference>
<dbReference type="Proteomes" id="UP001216907">
    <property type="component" value="Unassembled WGS sequence"/>
</dbReference>
<dbReference type="PROSITE" id="PS51257">
    <property type="entry name" value="PROKAR_LIPOPROTEIN"/>
    <property type="match status" value="1"/>
</dbReference>
<reference evidence="1 2" key="1">
    <citation type="submission" date="2023-03" db="EMBL/GenBank/DDBJ databases">
        <title>Paludisphaera mucosa sp. nov. a novel planctomycete from northern fen.</title>
        <authorList>
            <person name="Ivanova A."/>
        </authorList>
    </citation>
    <scope>NUCLEOTIDE SEQUENCE [LARGE SCALE GENOMIC DNA]</scope>
    <source>
        <strain evidence="1 2">Pla2</strain>
    </source>
</reference>